<dbReference type="SUPFAM" id="SSF46785">
    <property type="entry name" value="Winged helix' DNA-binding domain"/>
    <property type="match status" value="1"/>
</dbReference>
<protein>
    <submittedName>
        <fullName evidence="1">Uncharacterized protein</fullName>
    </submittedName>
</protein>
<dbReference type="AlphaFoldDB" id="A0A1B9DWE9"/>
<accession>A0A1B9DWE9</accession>
<dbReference type="InterPro" id="IPR019238">
    <property type="entry name" value="AbiEi_2"/>
</dbReference>
<dbReference type="Pfam" id="PF13412">
    <property type="entry name" value="HTH_24"/>
    <property type="match status" value="1"/>
</dbReference>
<evidence type="ECO:0000313" key="1">
    <source>
        <dbReference type="EMBL" id="OCB74007.1"/>
    </source>
</evidence>
<dbReference type="Pfam" id="PF09952">
    <property type="entry name" value="AbiEi_2"/>
    <property type="match status" value="1"/>
</dbReference>
<evidence type="ECO:0000313" key="2">
    <source>
        <dbReference type="Proteomes" id="UP000093510"/>
    </source>
</evidence>
<keyword evidence="2" id="KW-1185">Reference proteome</keyword>
<dbReference type="InterPro" id="IPR036390">
    <property type="entry name" value="WH_DNA-bd_sf"/>
</dbReference>
<organism evidence="1 2">
    <name type="scientific">Flavobacterium crassostreae</name>
    <dbReference type="NCBI Taxonomy" id="1763534"/>
    <lineage>
        <taxon>Bacteria</taxon>
        <taxon>Pseudomonadati</taxon>
        <taxon>Bacteroidota</taxon>
        <taxon>Flavobacteriia</taxon>
        <taxon>Flavobacteriales</taxon>
        <taxon>Flavobacteriaceae</taxon>
        <taxon>Flavobacterium</taxon>
    </lineage>
</organism>
<dbReference type="Gene3D" id="1.10.10.10">
    <property type="entry name" value="Winged helix-like DNA-binding domain superfamily/Winged helix DNA-binding domain"/>
    <property type="match status" value="1"/>
</dbReference>
<dbReference type="EMBL" id="LVEP01000040">
    <property type="protein sequence ID" value="OCB74007.1"/>
    <property type="molecule type" value="Genomic_DNA"/>
</dbReference>
<reference evidence="1 2" key="1">
    <citation type="submission" date="2016-03" db="EMBL/GenBank/DDBJ databases">
        <authorList>
            <person name="Ploux O."/>
        </authorList>
    </citation>
    <scope>NUCLEOTIDE SEQUENCE [LARGE SCALE GENOMIC DNA]</scope>
    <source>
        <strain evidence="1 2">LPB0076</strain>
    </source>
</reference>
<dbReference type="RefSeq" id="WP_066336465.1">
    <property type="nucleotide sequence ID" value="NZ_CP017688.1"/>
</dbReference>
<dbReference type="InterPro" id="IPR036388">
    <property type="entry name" value="WH-like_DNA-bd_sf"/>
</dbReference>
<dbReference type="STRING" id="1763534.GCA_001831475_01459"/>
<dbReference type="OrthoDB" id="593981at2"/>
<sequence length="317" mass="36837">MNSFKTIQDYFGKLDFKLSLSEENNTDNTFDFLIHINEEPLYVTIKKEVRPGYLHVLNETFEQKNNLLLVADYITPLAKEKLKERHINYIDSFGNAYLSLEKVKIYIEKSNAKPIVNESTEVFTPTGAKLLFELLQHPEHINTTYRDLAEACAISLGSVSKIMKALVRDGYAVRVNKTQLQLVKRKELLERWIPLINEKVLPTYKVGNFNFIKNNNWKNIDLEVQWGGEPGAALLNQYLNPEKFSLFTNHYKNDIIKNGRLLPNPNGEVAIYKPFWKNQENRTVSPLLIYAQLMYSGKDRNIETAKLIYDEYIKPKL</sequence>
<name>A0A1B9DWE9_9FLAO</name>
<dbReference type="Proteomes" id="UP000093510">
    <property type="component" value="Unassembled WGS sequence"/>
</dbReference>
<proteinExistence type="predicted"/>
<gene>
    <name evidence="1" type="ORF">LPBF_11130</name>
</gene>
<comment type="caution">
    <text evidence="1">The sequence shown here is derived from an EMBL/GenBank/DDBJ whole genome shotgun (WGS) entry which is preliminary data.</text>
</comment>